<dbReference type="PROSITE" id="PS50928">
    <property type="entry name" value="ABC_TM1"/>
    <property type="match status" value="1"/>
</dbReference>
<evidence type="ECO:0000313" key="10">
    <source>
        <dbReference type="Proteomes" id="UP000264208"/>
    </source>
</evidence>
<evidence type="ECO:0000256" key="5">
    <source>
        <dbReference type="ARBA" id="ARBA00023032"/>
    </source>
</evidence>
<dbReference type="Pfam" id="PF00528">
    <property type="entry name" value="BPD_transp_1"/>
    <property type="match status" value="1"/>
</dbReference>
<evidence type="ECO:0000256" key="6">
    <source>
        <dbReference type="ARBA" id="ARBA00023136"/>
    </source>
</evidence>
<keyword evidence="4 7" id="KW-1133">Transmembrane helix</keyword>
<evidence type="ECO:0000256" key="1">
    <source>
        <dbReference type="ARBA" id="ARBA00004141"/>
    </source>
</evidence>
<dbReference type="CDD" id="cd06261">
    <property type="entry name" value="TM_PBP2"/>
    <property type="match status" value="1"/>
</dbReference>
<feature type="transmembrane region" description="Helical" evidence="7">
    <location>
        <begin position="121"/>
        <end position="145"/>
    </location>
</feature>
<feature type="transmembrane region" description="Helical" evidence="7">
    <location>
        <begin position="228"/>
        <end position="252"/>
    </location>
</feature>
<evidence type="ECO:0000256" key="7">
    <source>
        <dbReference type="RuleBase" id="RU363032"/>
    </source>
</evidence>
<keyword evidence="3 7" id="KW-0812">Transmembrane</keyword>
<dbReference type="InterPro" id="IPR005667">
    <property type="entry name" value="Sulph_transpt2"/>
</dbReference>
<dbReference type="RefSeq" id="WP_146778484.1">
    <property type="nucleotide sequence ID" value="NZ_AP011526.1"/>
</dbReference>
<sequence>MQLISFKRMSIFLTFLFTFLLFLSISSLILVPKFDDVLSSIFNPEMIYSLKVSLYSSLISTGIVLGFSIPTGYAISRYSFPGKSIVKAILDLPIAFPELVLGLALLLLFGQTFIGDILEFFGIKVVFTKLGIVVAQIFTALPYAIRIVCSTFQDINPRYELVSRSLGYSEFETFKNVTLPMARSGIFASSIIAFARCMGTFGTVLMLAGGTYMYTETLPITLYLNMSYGNLGMAISSGIVLLMISFIAILIFEKYEGGKF</sequence>
<dbReference type="NCBIfam" id="TIGR01581">
    <property type="entry name" value="Mo_ABC_porter"/>
    <property type="match status" value="1"/>
</dbReference>
<dbReference type="Proteomes" id="UP000264208">
    <property type="component" value="Chromosome"/>
</dbReference>
<dbReference type="InterPro" id="IPR006469">
    <property type="entry name" value="NifC_ABC_porter"/>
</dbReference>
<gene>
    <name evidence="9" type="primary">modB</name>
    <name evidence="9" type="ORF">MMKA1_18830</name>
</gene>
<organism evidence="9 10">
    <name type="scientific">Methanococcus maripaludis KA1</name>
    <dbReference type="NCBI Taxonomy" id="637914"/>
    <lineage>
        <taxon>Archaea</taxon>
        <taxon>Methanobacteriati</taxon>
        <taxon>Methanobacteriota</taxon>
        <taxon>Methanomada group</taxon>
        <taxon>Methanococci</taxon>
        <taxon>Methanococcales</taxon>
        <taxon>Methanococcaceae</taxon>
        <taxon>Methanococcus</taxon>
    </lineage>
</organism>
<accession>A0A2Z5PFP0</accession>
<dbReference type="AlphaFoldDB" id="A0A2Z5PFP0"/>
<evidence type="ECO:0000259" key="8">
    <source>
        <dbReference type="PROSITE" id="PS50928"/>
    </source>
</evidence>
<dbReference type="PANTHER" id="PTHR30406">
    <property type="entry name" value="SULFATE TRANSPORT SYSTEM PERMEASE PROTEIN"/>
    <property type="match status" value="1"/>
</dbReference>
<dbReference type="KEGG" id="mmak:MMKA1_18830"/>
<keyword evidence="2 7" id="KW-0813">Transport</keyword>
<evidence type="ECO:0000256" key="2">
    <source>
        <dbReference type="ARBA" id="ARBA00022448"/>
    </source>
</evidence>
<dbReference type="InterPro" id="IPR000515">
    <property type="entry name" value="MetI-like"/>
</dbReference>
<feature type="transmembrane region" description="Helical" evidence="7">
    <location>
        <begin position="88"/>
        <end position="109"/>
    </location>
</feature>
<keyword evidence="6 7" id="KW-0472">Membrane</keyword>
<dbReference type="InterPro" id="IPR035906">
    <property type="entry name" value="MetI-like_sf"/>
</dbReference>
<comment type="subcellular location">
    <subcellularLocation>
        <location evidence="7">Cell membrane</location>
        <topology evidence="7">Multi-pass membrane protein</topology>
    </subcellularLocation>
    <subcellularLocation>
        <location evidence="1">Membrane</location>
        <topology evidence="1">Multi-pass membrane protein</topology>
    </subcellularLocation>
</comment>
<name>A0A2Z5PFP0_METMI</name>
<dbReference type="GO" id="GO:0005886">
    <property type="term" value="C:plasma membrane"/>
    <property type="evidence" value="ECO:0007669"/>
    <property type="project" value="UniProtKB-SubCell"/>
</dbReference>
<evidence type="ECO:0000313" key="9">
    <source>
        <dbReference type="EMBL" id="BAP62000.1"/>
    </source>
</evidence>
<dbReference type="GO" id="GO:0015419">
    <property type="term" value="F:ABC-type sulfate transporter activity"/>
    <property type="evidence" value="ECO:0007669"/>
    <property type="project" value="InterPro"/>
</dbReference>
<feature type="transmembrane region" description="Helical" evidence="7">
    <location>
        <begin position="185"/>
        <end position="208"/>
    </location>
</feature>
<evidence type="ECO:0000256" key="4">
    <source>
        <dbReference type="ARBA" id="ARBA00022989"/>
    </source>
</evidence>
<dbReference type="PANTHER" id="PTHR30406:SF8">
    <property type="entry name" value="SULFATE TRANSPORT SYSTEM PERMEASE PROTEIN CYST"/>
    <property type="match status" value="1"/>
</dbReference>
<feature type="transmembrane region" description="Helical" evidence="7">
    <location>
        <begin position="52"/>
        <end position="76"/>
    </location>
</feature>
<dbReference type="EMBL" id="AP011526">
    <property type="protein sequence ID" value="BAP62000.1"/>
    <property type="molecule type" value="Genomic_DNA"/>
</dbReference>
<dbReference type="GeneID" id="41280291"/>
<keyword evidence="5" id="KW-0764">Sulfate transport</keyword>
<evidence type="ECO:0000256" key="3">
    <source>
        <dbReference type="ARBA" id="ARBA00022692"/>
    </source>
</evidence>
<dbReference type="SUPFAM" id="SSF161098">
    <property type="entry name" value="MetI-like"/>
    <property type="match status" value="1"/>
</dbReference>
<proteinExistence type="inferred from homology"/>
<comment type="similarity">
    <text evidence="7">Belongs to the binding-protein-dependent transport system permease family.</text>
</comment>
<reference evidence="9 10" key="1">
    <citation type="submission" date="2009-06" db="EMBL/GenBank/DDBJ databases">
        <title>Molecular Evidence for Microbiologically Influenced Corrosion from genome of Methanogen.</title>
        <authorList>
            <person name="Ito N."/>
            <person name="Tsurumaru H."/>
            <person name="Shimizu A."/>
            <person name="Harada T."/>
            <person name="Hosoyama A."/>
            <person name="Horikawa H."/>
            <person name="Wakai S."/>
            <person name="Sasaki K."/>
            <person name="Nishijima K."/>
            <person name="Ataku H."/>
            <person name="Yamazaki J."/>
            <person name="Mise M."/>
            <person name="Yamazaki S."/>
            <person name="Tanikawa S."/>
            <person name="Harayama S."/>
            <person name="Fujita N."/>
        </authorList>
    </citation>
    <scope>NUCLEOTIDE SEQUENCE [LARGE SCALE GENOMIC DNA]</scope>
    <source>
        <strain evidence="10">KA1 ( NBRC 102054)</strain>
    </source>
</reference>
<dbReference type="Gene3D" id="1.10.3720.10">
    <property type="entry name" value="MetI-like"/>
    <property type="match status" value="1"/>
</dbReference>
<protein>
    <submittedName>
        <fullName evidence="9">Molybdenum ABC transporter permease protein</fullName>
    </submittedName>
</protein>
<feature type="domain" description="ABC transmembrane type-1" evidence="8">
    <location>
        <begin position="50"/>
        <end position="252"/>
    </location>
</feature>